<evidence type="ECO:0000313" key="3">
    <source>
        <dbReference type="Proteomes" id="UP000230233"/>
    </source>
</evidence>
<dbReference type="AlphaFoldDB" id="A0A2G5U8Z7"/>
<evidence type="ECO:0000256" key="1">
    <source>
        <dbReference type="SAM" id="Phobius"/>
    </source>
</evidence>
<name>A0A2G5U8Z7_9PELO</name>
<keyword evidence="1" id="KW-0472">Membrane</keyword>
<reference evidence="3" key="1">
    <citation type="submission" date="2017-10" db="EMBL/GenBank/DDBJ databases">
        <title>Rapid genome shrinkage in a self-fertile nematode reveals novel sperm competition proteins.</title>
        <authorList>
            <person name="Yin D."/>
            <person name="Schwarz E.M."/>
            <person name="Thomas C.G."/>
            <person name="Felde R.L."/>
            <person name="Korf I.F."/>
            <person name="Cutter A.D."/>
            <person name="Schartner C.M."/>
            <person name="Ralston E.J."/>
            <person name="Meyer B.J."/>
            <person name="Haag E.S."/>
        </authorList>
    </citation>
    <scope>NUCLEOTIDE SEQUENCE [LARGE SCALE GENOMIC DNA]</scope>
    <source>
        <strain evidence="3">JU1422</strain>
    </source>
</reference>
<gene>
    <name evidence="2" type="primary">Cnig_chr_IV.g15164</name>
    <name evidence="2" type="ORF">B9Z55_015164</name>
</gene>
<feature type="transmembrane region" description="Helical" evidence="1">
    <location>
        <begin position="31"/>
        <end position="52"/>
    </location>
</feature>
<protein>
    <submittedName>
        <fullName evidence="2">Uncharacterized protein</fullName>
    </submittedName>
</protein>
<dbReference type="OrthoDB" id="10388169at2759"/>
<sequence length="183" mass="20465">MMEPSQPQPGSGASSNNQIHFRKNIYYATKIQFITDVLMLVLAFIFYCYLIVTSANFDLTPGATQPRTFIMGGSFATTMKTVDADLPLPRRLWFLAANIVLRVILGLVDAIIIIKVESYNHSSATAIANPSILYVYAAVQLLYLLDSIFGFSKIIYWIKKCERLEQVEQMAMASMAESFVSLA</sequence>
<keyword evidence="1" id="KW-0812">Transmembrane</keyword>
<organism evidence="2 3">
    <name type="scientific">Caenorhabditis nigoni</name>
    <dbReference type="NCBI Taxonomy" id="1611254"/>
    <lineage>
        <taxon>Eukaryota</taxon>
        <taxon>Metazoa</taxon>
        <taxon>Ecdysozoa</taxon>
        <taxon>Nematoda</taxon>
        <taxon>Chromadorea</taxon>
        <taxon>Rhabditida</taxon>
        <taxon>Rhabditina</taxon>
        <taxon>Rhabditomorpha</taxon>
        <taxon>Rhabditoidea</taxon>
        <taxon>Rhabditidae</taxon>
        <taxon>Peloderinae</taxon>
        <taxon>Caenorhabditis</taxon>
    </lineage>
</organism>
<proteinExistence type="predicted"/>
<evidence type="ECO:0000313" key="2">
    <source>
        <dbReference type="EMBL" id="PIC36002.1"/>
    </source>
</evidence>
<dbReference type="EMBL" id="PDUG01000004">
    <property type="protein sequence ID" value="PIC36002.1"/>
    <property type="molecule type" value="Genomic_DNA"/>
</dbReference>
<keyword evidence="1" id="KW-1133">Transmembrane helix</keyword>
<accession>A0A2G5U8Z7</accession>
<comment type="caution">
    <text evidence="2">The sequence shown here is derived from an EMBL/GenBank/DDBJ whole genome shotgun (WGS) entry which is preliminary data.</text>
</comment>
<dbReference type="Proteomes" id="UP000230233">
    <property type="component" value="Chromosome IV"/>
</dbReference>
<feature type="transmembrane region" description="Helical" evidence="1">
    <location>
        <begin position="92"/>
        <end position="112"/>
    </location>
</feature>
<feature type="transmembrane region" description="Helical" evidence="1">
    <location>
        <begin position="133"/>
        <end position="158"/>
    </location>
</feature>
<keyword evidence="3" id="KW-1185">Reference proteome</keyword>